<feature type="non-terminal residue" evidence="1">
    <location>
        <position position="463"/>
    </location>
</feature>
<dbReference type="Proteomes" id="UP001634394">
    <property type="component" value="Unassembled WGS sequence"/>
</dbReference>
<comment type="caution">
    <text evidence="1">The sequence shown here is derived from an EMBL/GenBank/DDBJ whole genome shotgun (WGS) entry which is preliminary data.</text>
</comment>
<evidence type="ECO:0000313" key="2">
    <source>
        <dbReference type="Proteomes" id="UP001634394"/>
    </source>
</evidence>
<proteinExistence type="predicted"/>
<name>A0ABD3VKM9_SINWO</name>
<gene>
    <name evidence="1" type="ORF">ACJMK2_008129</name>
</gene>
<reference evidence="1 2" key="1">
    <citation type="submission" date="2024-11" db="EMBL/GenBank/DDBJ databases">
        <title>Chromosome-level genome assembly of the freshwater bivalve Anodonta woodiana.</title>
        <authorList>
            <person name="Chen X."/>
        </authorList>
    </citation>
    <scope>NUCLEOTIDE SEQUENCE [LARGE SCALE GENOMIC DNA]</scope>
    <source>
        <strain evidence="1">MN2024</strain>
        <tissue evidence="1">Gills</tissue>
    </source>
</reference>
<protein>
    <submittedName>
        <fullName evidence="1">Uncharacterized protein</fullName>
    </submittedName>
</protein>
<evidence type="ECO:0000313" key="1">
    <source>
        <dbReference type="EMBL" id="KAL3862139.1"/>
    </source>
</evidence>
<sequence>MKKCFECTEDPMMAQQLARFLYIKCRNWTEAETVIKQAIEKKKSSYLLDTYGHILKSKMDIINEAEELINLAFDAIDKFKNGQMVCRTFEDEHNNSVFYGEINTGLDLLEKFQKITCHNPGKVDFHRFLVDPVFIPLEFQSMDKTKLVRLKKEDLYKNLNISLRVLEEAKYQVKEKRYTSTIDMQASDHLESLRKRLEMYYCTDKSRTNYARYLYGYGLDSIMKLKEKNKTIFLDTYNKAKLKLISLANDSEPDSKDLLIALGATLASLSNCLKELSVDYRIVLKWSEKLYGLSFTGNRPYMEAYLYLIIFHWPTRARSSLPLCHLDKLNIALNDMKHVYDRNHNVQPQKENYHRLIPAKTFFFLGKGDPGEDIVHYKKIHGKTQARGDEVWSTPEARDRLQRLDGFLCYGGKAVDYEISHNGLKRKINIRTSLPYNARLWQRPVTFLLGFSWSGPIAYDVLK</sequence>
<dbReference type="AlphaFoldDB" id="A0ABD3VKM9"/>
<organism evidence="1 2">
    <name type="scientific">Sinanodonta woodiana</name>
    <name type="common">Chinese pond mussel</name>
    <name type="synonym">Anodonta woodiana</name>
    <dbReference type="NCBI Taxonomy" id="1069815"/>
    <lineage>
        <taxon>Eukaryota</taxon>
        <taxon>Metazoa</taxon>
        <taxon>Spiralia</taxon>
        <taxon>Lophotrochozoa</taxon>
        <taxon>Mollusca</taxon>
        <taxon>Bivalvia</taxon>
        <taxon>Autobranchia</taxon>
        <taxon>Heteroconchia</taxon>
        <taxon>Palaeoheterodonta</taxon>
        <taxon>Unionida</taxon>
        <taxon>Unionoidea</taxon>
        <taxon>Unionidae</taxon>
        <taxon>Unioninae</taxon>
        <taxon>Sinanodonta</taxon>
    </lineage>
</organism>
<dbReference type="EMBL" id="JBJQND010000011">
    <property type="protein sequence ID" value="KAL3862139.1"/>
    <property type="molecule type" value="Genomic_DNA"/>
</dbReference>
<dbReference type="PANTHER" id="PTHR16155">
    <property type="entry name" value="DED DOMAIN-CONTAINING PROTEIN"/>
    <property type="match status" value="1"/>
</dbReference>
<dbReference type="PANTHER" id="PTHR16155:SF19">
    <property type="entry name" value="DED DOMAIN-CONTAINING PROTEIN"/>
    <property type="match status" value="1"/>
</dbReference>
<accession>A0ABD3VKM9</accession>
<keyword evidence="2" id="KW-1185">Reference proteome</keyword>